<keyword evidence="2" id="KW-1185">Reference proteome</keyword>
<protein>
    <submittedName>
        <fullName evidence="1">Uncharacterized protein</fullName>
    </submittedName>
</protein>
<sequence length="74" mass="7706">MAGGGATWTREDTGLTGAQQAAVTRLVHREVADPDARQDVLEALGLAPYSDPKAAGYRALAAAIAGPDEERTEQ</sequence>
<dbReference type="STRING" id="1834516.BL253_01070"/>
<gene>
    <name evidence="1" type="ORF">BL253_01070</name>
</gene>
<organism evidence="1 2">
    <name type="scientific">Pseudofrankia asymbiotica</name>
    <dbReference type="NCBI Taxonomy" id="1834516"/>
    <lineage>
        <taxon>Bacteria</taxon>
        <taxon>Bacillati</taxon>
        <taxon>Actinomycetota</taxon>
        <taxon>Actinomycetes</taxon>
        <taxon>Frankiales</taxon>
        <taxon>Frankiaceae</taxon>
        <taxon>Pseudofrankia</taxon>
    </lineage>
</organism>
<dbReference type="EMBL" id="MOMC01000003">
    <property type="protein sequence ID" value="ONH33639.1"/>
    <property type="molecule type" value="Genomic_DNA"/>
</dbReference>
<name>A0A1V2IKX6_9ACTN</name>
<accession>A0A1V2IKX6</accession>
<evidence type="ECO:0000313" key="1">
    <source>
        <dbReference type="EMBL" id="ONH33639.1"/>
    </source>
</evidence>
<comment type="caution">
    <text evidence="1">The sequence shown here is derived from an EMBL/GenBank/DDBJ whole genome shotgun (WGS) entry which is preliminary data.</text>
</comment>
<dbReference type="AlphaFoldDB" id="A0A1V2IKX6"/>
<dbReference type="Proteomes" id="UP000188929">
    <property type="component" value="Unassembled WGS sequence"/>
</dbReference>
<proteinExistence type="predicted"/>
<reference evidence="2" key="1">
    <citation type="submission" date="2016-10" db="EMBL/GenBank/DDBJ databases">
        <title>Frankia sp. NRRL B-16386 Genome sequencing.</title>
        <authorList>
            <person name="Ghodhbane-Gtari F."/>
            <person name="Swanson E."/>
            <person name="Gueddou A."/>
            <person name="Hezbri K."/>
            <person name="Ktari K."/>
            <person name="Nouioui I."/>
            <person name="Morris K."/>
            <person name="Simpson S."/>
            <person name="Abebe-Akele F."/>
            <person name="Thomas K."/>
            <person name="Gtari M."/>
            <person name="Tisa L.S."/>
        </authorList>
    </citation>
    <scope>NUCLEOTIDE SEQUENCE [LARGE SCALE GENOMIC DNA]</scope>
    <source>
        <strain evidence="2">NRRL B-16386</strain>
    </source>
</reference>
<evidence type="ECO:0000313" key="2">
    <source>
        <dbReference type="Proteomes" id="UP000188929"/>
    </source>
</evidence>